<feature type="transmembrane region" description="Helical" evidence="1">
    <location>
        <begin position="21"/>
        <end position="44"/>
    </location>
</feature>
<accession>A0A562IAG4</accession>
<comment type="caution">
    <text evidence="2">The sequence shown here is derived from an EMBL/GenBank/DDBJ whole genome shotgun (WGS) entry which is preliminary data.</text>
</comment>
<keyword evidence="1" id="KW-0812">Transmembrane</keyword>
<reference evidence="2 3" key="1">
    <citation type="submission" date="2019-07" db="EMBL/GenBank/DDBJ databases">
        <title>R&amp;d 2014.</title>
        <authorList>
            <person name="Klenk H.-P."/>
        </authorList>
    </citation>
    <scope>NUCLEOTIDE SEQUENCE [LARGE SCALE GENOMIC DNA]</scope>
    <source>
        <strain evidence="2 3">DSM 43868</strain>
    </source>
</reference>
<protein>
    <submittedName>
        <fullName evidence="2">Uncharacterized protein</fullName>
    </submittedName>
</protein>
<organism evidence="2 3">
    <name type="scientific">Micromonospora olivasterospora</name>
    <dbReference type="NCBI Taxonomy" id="1880"/>
    <lineage>
        <taxon>Bacteria</taxon>
        <taxon>Bacillati</taxon>
        <taxon>Actinomycetota</taxon>
        <taxon>Actinomycetes</taxon>
        <taxon>Micromonosporales</taxon>
        <taxon>Micromonosporaceae</taxon>
        <taxon>Micromonospora</taxon>
    </lineage>
</organism>
<sequence>MARYEPRSRSTSTSLTQRMKACSLAFSALADALWVMLTTLFLKVLPLMTLAARTSFAWSLVAQMISLPSLSCSLNVL</sequence>
<dbReference type="AlphaFoldDB" id="A0A562IAG4"/>
<evidence type="ECO:0000313" key="3">
    <source>
        <dbReference type="Proteomes" id="UP000319825"/>
    </source>
</evidence>
<dbReference type="Proteomes" id="UP000319825">
    <property type="component" value="Unassembled WGS sequence"/>
</dbReference>
<proteinExistence type="predicted"/>
<keyword evidence="1" id="KW-1133">Transmembrane helix</keyword>
<keyword evidence="3" id="KW-1185">Reference proteome</keyword>
<gene>
    <name evidence="2" type="ORF">JD77_02763</name>
</gene>
<evidence type="ECO:0000256" key="1">
    <source>
        <dbReference type="SAM" id="Phobius"/>
    </source>
</evidence>
<dbReference type="EMBL" id="VLKE01000001">
    <property type="protein sequence ID" value="TWH67778.1"/>
    <property type="molecule type" value="Genomic_DNA"/>
</dbReference>
<evidence type="ECO:0000313" key="2">
    <source>
        <dbReference type="EMBL" id="TWH67778.1"/>
    </source>
</evidence>
<name>A0A562IAG4_MICOL</name>
<keyword evidence="1" id="KW-0472">Membrane</keyword>